<protein>
    <submittedName>
        <fullName evidence="1">Uncharacterized protein</fullName>
    </submittedName>
</protein>
<accession>A0ACC2NE68</accession>
<proteinExistence type="predicted"/>
<organism evidence="1 2">
    <name type="scientific">Eretmocerus hayati</name>
    <dbReference type="NCBI Taxonomy" id="131215"/>
    <lineage>
        <taxon>Eukaryota</taxon>
        <taxon>Metazoa</taxon>
        <taxon>Ecdysozoa</taxon>
        <taxon>Arthropoda</taxon>
        <taxon>Hexapoda</taxon>
        <taxon>Insecta</taxon>
        <taxon>Pterygota</taxon>
        <taxon>Neoptera</taxon>
        <taxon>Endopterygota</taxon>
        <taxon>Hymenoptera</taxon>
        <taxon>Apocrita</taxon>
        <taxon>Proctotrupomorpha</taxon>
        <taxon>Chalcidoidea</taxon>
        <taxon>Aphelinidae</taxon>
        <taxon>Aphelininae</taxon>
        <taxon>Eretmocerus</taxon>
    </lineage>
</organism>
<comment type="caution">
    <text evidence="1">The sequence shown here is derived from an EMBL/GenBank/DDBJ whole genome shotgun (WGS) entry which is preliminary data.</text>
</comment>
<name>A0ACC2NE68_9HYME</name>
<reference evidence="1" key="1">
    <citation type="submission" date="2023-04" db="EMBL/GenBank/DDBJ databases">
        <title>A chromosome-level genome assembly of the parasitoid wasp Eretmocerus hayati.</title>
        <authorList>
            <person name="Zhong Y."/>
            <person name="Liu S."/>
            <person name="Liu Y."/>
        </authorList>
    </citation>
    <scope>NUCLEOTIDE SEQUENCE</scope>
    <source>
        <strain evidence="1">ZJU_SS_LIU_2023</strain>
    </source>
</reference>
<evidence type="ECO:0000313" key="1">
    <source>
        <dbReference type="EMBL" id="KAJ8669519.1"/>
    </source>
</evidence>
<gene>
    <name evidence="1" type="ORF">QAD02_000778</name>
</gene>
<keyword evidence="2" id="KW-1185">Reference proteome</keyword>
<sequence>MENIDDLLQPSEFDDSDAESSDADDHEDDQDKDQENQSMSTIRPAPPRRNCKKKHDAWVGYHENDKEEFICIFKCGRTYKRRDKKTLARHTRTCQNNPNRVVLENVTDDANAMVPKTQSRKRRSDGDPSQQEFVSALDPHHTIPAVQEFPNIIASQSLKSLMIAQAGGEISNVMWVQCSKTSPGADEITPESFLAFCIKSVETVYDFHKVQVALIIHDMRFDCPDIDSYGDHKIHLLKSFSISFSNLERIIDSFDGDDLKSQYKSKANELQTRVKANNSMGSASRIVRKLLSNELFKSNKNVVKAINEFLKPIHFTCEFVIPKYQVNDLNEEAQFAMNEFLIDVLHNMDDSSAYLSETEYLCVLFSRGCDDNPEKFWKQAMMKHPKLSKLALGLIRIPAVPRAVEFQQFSDIYDPSWDENENLRVLTFAIFFHSV</sequence>
<dbReference type="Proteomes" id="UP001239111">
    <property type="component" value="Chromosome 3"/>
</dbReference>
<evidence type="ECO:0000313" key="2">
    <source>
        <dbReference type="Proteomes" id="UP001239111"/>
    </source>
</evidence>
<dbReference type="EMBL" id="CM056743">
    <property type="protein sequence ID" value="KAJ8669519.1"/>
    <property type="molecule type" value="Genomic_DNA"/>
</dbReference>